<dbReference type="InterPro" id="IPR040072">
    <property type="entry name" value="Methyltransferase_A"/>
</dbReference>
<dbReference type="GO" id="GO:0051539">
    <property type="term" value="F:4 iron, 4 sulfur cluster binding"/>
    <property type="evidence" value="ECO:0007669"/>
    <property type="project" value="UniProtKB-KW"/>
</dbReference>
<dbReference type="InterPro" id="IPR004383">
    <property type="entry name" value="rRNA_lsu_MTrfase_RlmN/Cfr"/>
</dbReference>
<organism evidence="14 15">
    <name type="scientific">Chloropicon primus</name>
    <dbReference type="NCBI Taxonomy" id="1764295"/>
    <lineage>
        <taxon>Eukaryota</taxon>
        <taxon>Viridiplantae</taxon>
        <taxon>Chlorophyta</taxon>
        <taxon>Chloropicophyceae</taxon>
        <taxon>Chloropicales</taxon>
        <taxon>Chloropicaceae</taxon>
        <taxon>Chloropicon</taxon>
    </lineage>
</organism>
<dbReference type="OrthoDB" id="538249at2759"/>
<dbReference type="GO" id="GO:0008173">
    <property type="term" value="F:RNA methyltransferase activity"/>
    <property type="evidence" value="ECO:0007669"/>
    <property type="project" value="InterPro"/>
</dbReference>
<evidence type="ECO:0000256" key="11">
    <source>
        <dbReference type="ARBA" id="ARBA00023014"/>
    </source>
</evidence>
<feature type="region of interest" description="Disordered" evidence="12">
    <location>
        <begin position="1"/>
        <end position="33"/>
    </location>
</feature>
<dbReference type="GO" id="GO:0030488">
    <property type="term" value="P:tRNA methylation"/>
    <property type="evidence" value="ECO:0007669"/>
    <property type="project" value="InterPro"/>
</dbReference>
<dbReference type="PIRSF" id="PIRSF006004">
    <property type="entry name" value="CHP00048"/>
    <property type="match status" value="1"/>
</dbReference>
<dbReference type="STRING" id="1764295.A0A5B8MUN3"/>
<reference evidence="14 15" key="1">
    <citation type="submission" date="2018-07" db="EMBL/GenBank/DDBJ databases">
        <title>The complete nuclear genome of the prasinophyte Chloropicon primus (CCMP1205).</title>
        <authorList>
            <person name="Pombert J.-F."/>
            <person name="Otis C."/>
            <person name="Turmel M."/>
            <person name="Lemieux C."/>
        </authorList>
    </citation>
    <scope>NUCLEOTIDE SEQUENCE [LARGE SCALE GENOMIC DNA]</scope>
    <source>
        <strain evidence="14 15">CCMP1205</strain>
    </source>
</reference>
<dbReference type="GO" id="GO:0005737">
    <property type="term" value="C:cytoplasm"/>
    <property type="evidence" value="ECO:0007669"/>
    <property type="project" value="UniProtKB-SubCell"/>
</dbReference>
<evidence type="ECO:0000256" key="5">
    <source>
        <dbReference type="ARBA" id="ARBA00022552"/>
    </source>
</evidence>
<dbReference type="InterPro" id="IPR027492">
    <property type="entry name" value="RNA_MTrfase_RlmN"/>
</dbReference>
<evidence type="ECO:0000256" key="6">
    <source>
        <dbReference type="ARBA" id="ARBA00022603"/>
    </source>
</evidence>
<dbReference type="CDD" id="cd01335">
    <property type="entry name" value="Radical_SAM"/>
    <property type="match status" value="1"/>
</dbReference>
<feature type="domain" description="Radical SAM core" evidence="13">
    <location>
        <begin position="179"/>
        <end position="418"/>
    </location>
</feature>
<keyword evidence="4" id="KW-0963">Cytoplasm</keyword>
<dbReference type="GO" id="GO:0070475">
    <property type="term" value="P:rRNA base methylation"/>
    <property type="evidence" value="ECO:0007669"/>
    <property type="project" value="InterPro"/>
</dbReference>
<keyword evidence="7 14" id="KW-0808">Transferase</keyword>
<dbReference type="Gene3D" id="3.20.20.70">
    <property type="entry name" value="Aldolase class I"/>
    <property type="match status" value="1"/>
</dbReference>
<dbReference type="SUPFAM" id="SSF102114">
    <property type="entry name" value="Radical SAM enzymes"/>
    <property type="match status" value="1"/>
</dbReference>
<comment type="subcellular location">
    <subcellularLocation>
        <location evidence="2">Cytoplasm</location>
    </subcellularLocation>
</comment>
<evidence type="ECO:0000256" key="12">
    <source>
        <dbReference type="SAM" id="MobiDB-lite"/>
    </source>
</evidence>
<feature type="compositionally biased region" description="Polar residues" evidence="12">
    <location>
        <begin position="8"/>
        <end position="17"/>
    </location>
</feature>
<sequence length="441" mass="48563">MTRALRGSTLSWKGTSGRTRDEGSGLPQRPISSTRLSFRAGHRVRGSTAARALLDEDPTTTSTTSTTYLKDFTLEELGDYCEKELEEPRKRARHVWTHLYGDAYLKSEWEDEGQGNGEDMGFSQRFLSKVGEKRVEPGAGMTLTDSRSASDGTTKLIFQREADGLNIETVLIPVDKEGSKPRVTVCVSSQVGCAMGCKFCYTGLMGLQANLTAGEIVEQVVQAKRMQRGTHLPVTNIVFMGMGEPFHNLDAVLKAIKILTTESKGYTQFSQRKITVSTVGLVPEMRRFAQETDAQLALSLHATTEESRSSIVPTNNKYSLKEVVETLEELFPKGRTKGSHGRHVLIEYVMLEGVNDTTSDAKRLVKLLENVEAKVNLLVFNTFEGSPFVPADMDAVKNFRAHLVSQNLVCTIRDSRGDDKMAACGQLGLGKKKKTGVLGQI</sequence>
<keyword evidence="3" id="KW-0004">4Fe-4S</keyword>
<proteinExistence type="predicted"/>
<dbReference type="InterPro" id="IPR058240">
    <property type="entry name" value="rSAM_sf"/>
</dbReference>
<dbReference type="InterPro" id="IPR013785">
    <property type="entry name" value="Aldolase_TIM"/>
</dbReference>
<dbReference type="InterPro" id="IPR007197">
    <property type="entry name" value="rSAM"/>
</dbReference>
<evidence type="ECO:0000256" key="9">
    <source>
        <dbReference type="ARBA" id="ARBA00022723"/>
    </source>
</evidence>
<evidence type="ECO:0000256" key="10">
    <source>
        <dbReference type="ARBA" id="ARBA00023004"/>
    </source>
</evidence>
<dbReference type="SFLD" id="SFLDS00029">
    <property type="entry name" value="Radical_SAM"/>
    <property type="match status" value="1"/>
</dbReference>
<dbReference type="PROSITE" id="PS51918">
    <property type="entry name" value="RADICAL_SAM"/>
    <property type="match status" value="1"/>
</dbReference>
<keyword evidence="15" id="KW-1185">Reference proteome</keyword>
<dbReference type="PANTHER" id="PTHR30544">
    <property type="entry name" value="23S RRNA METHYLTRANSFERASE"/>
    <property type="match status" value="1"/>
</dbReference>
<evidence type="ECO:0000256" key="1">
    <source>
        <dbReference type="ARBA" id="ARBA00001966"/>
    </source>
</evidence>
<evidence type="ECO:0000256" key="4">
    <source>
        <dbReference type="ARBA" id="ARBA00022490"/>
    </source>
</evidence>
<comment type="cofactor">
    <cofactor evidence="1">
        <name>[4Fe-4S] cluster</name>
        <dbReference type="ChEBI" id="CHEBI:49883"/>
    </cofactor>
</comment>
<dbReference type="PANTHER" id="PTHR30544:SF9">
    <property type="entry name" value="RADICAL SAM SUPERFAMILY PROTEIN"/>
    <property type="match status" value="1"/>
</dbReference>
<name>A0A5B8MUN3_9CHLO</name>
<evidence type="ECO:0000256" key="8">
    <source>
        <dbReference type="ARBA" id="ARBA00022691"/>
    </source>
</evidence>
<evidence type="ECO:0000259" key="13">
    <source>
        <dbReference type="PROSITE" id="PS51918"/>
    </source>
</evidence>
<keyword evidence="9" id="KW-0479">Metal-binding</keyword>
<protein>
    <submittedName>
        <fullName evidence="14">Ribosomal RNA methyltransferase</fullName>
    </submittedName>
</protein>
<keyword evidence="11" id="KW-0411">Iron-sulfur</keyword>
<keyword evidence="5" id="KW-0698">rRNA processing</keyword>
<keyword evidence="6 14" id="KW-0489">Methyltransferase</keyword>
<evidence type="ECO:0000256" key="3">
    <source>
        <dbReference type="ARBA" id="ARBA00022485"/>
    </source>
</evidence>
<dbReference type="SFLD" id="SFLDF00275">
    <property type="entry name" value="adenosine_C2_methyltransferase"/>
    <property type="match status" value="1"/>
</dbReference>
<keyword evidence="10" id="KW-0408">Iron</keyword>
<dbReference type="NCBIfam" id="TIGR00048">
    <property type="entry name" value="rRNA_mod_RlmN"/>
    <property type="match status" value="1"/>
</dbReference>
<dbReference type="EMBL" id="CP031045">
    <property type="protein sequence ID" value="QDZ24021.1"/>
    <property type="molecule type" value="Genomic_DNA"/>
</dbReference>
<evidence type="ECO:0000256" key="7">
    <source>
        <dbReference type="ARBA" id="ARBA00022679"/>
    </source>
</evidence>
<keyword evidence="8" id="KW-0949">S-adenosyl-L-methionine</keyword>
<dbReference type="AlphaFoldDB" id="A0A5B8MUN3"/>
<dbReference type="SFLD" id="SFLDG01062">
    <property type="entry name" value="methyltransferase_(Class_A)"/>
    <property type="match status" value="1"/>
</dbReference>
<dbReference type="Pfam" id="PF04055">
    <property type="entry name" value="Radical_SAM"/>
    <property type="match status" value="1"/>
</dbReference>
<dbReference type="Proteomes" id="UP000316726">
    <property type="component" value="Chromosome 12"/>
</dbReference>
<gene>
    <name evidence="14" type="ORF">A3770_12p65390</name>
</gene>
<dbReference type="GO" id="GO:0046872">
    <property type="term" value="F:metal ion binding"/>
    <property type="evidence" value="ECO:0007669"/>
    <property type="project" value="UniProtKB-KW"/>
</dbReference>
<accession>A0A5B8MUN3</accession>
<evidence type="ECO:0000313" key="15">
    <source>
        <dbReference type="Proteomes" id="UP000316726"/>
    </source>
</evidence>
<evidence type="ECO:0000256" key="2">
    <source>
        <dbReference type="ARBA" id="ARBA00004496"/>
    </source>
</evidence>
<evidence type="ECO:0000313" key="14">
    <source>
        <dbReference type="EMBL" id="QDZ24021.1"/>
    </source>
</evidence>